<dbReference type="GO" id="GO:0003677">
    <property type="term" value="F:DNA binding"/>
    <property type="evidence" value="ECO:0007669"/>
    <property type="project" value="UniProtKB-KW"/>
</dbReference>
<proteinExistence type="predicted"/>
<comment type="caution">
    <text evidence="9">The sequence shown here is derived from an EMBL/GenBank/DDBJ whole genome shotgun (WGS) entry which is preliminary data.</text>
</comment>
<dbReference type="PANTHER" id="PTHR46373">
    <property type="entry name" value="PROTEIN RKD4"/>
    <property type="match status" value="1"/>
</dbReference>
<feature type="compositionally biased region" description="Basic and acidic residues" evidence="7">
    <location>
        <begin position="487"/>
        <end position="498"/>
    </location>
</feature>
<dbReference type="GO" id="GO:0003700">
    <property type="term" value="F:DNA-binding transcription factor activity"/>
    <property type="evidence" value="ECO:0007669"/>
    <property type="project" value="InterPro"/>
</dbReference>
<evidence type="ECO:0000313" key="9">
    <source>
        <dbReference type="EMBL" id="POM61539.1"/>
    </source>
</evidence>
<evidence type="ECO:0000256" key="5">
    <source>
        <dbReference type="ARBA" id="ARBA00023163"/>
    </source>
</evidence>
<evidence type="ECO:0000256" key="7">
    <source>
        <dbReference type="SAM" id="MobiDB-lite"/>
    </source>
</evidence>
<keyword evidence="2" id="KW-0805">Transcription regulation</keyword>
<evidence type="ECO:0000313" key="10">
    <source>
        <dbReference type="Proteomes" id="UP000237271"/>
    </source>
</evidence>
<dbReference type="InterPro" id="IPR003035">
    <property type="entry name" value="RWP-RK_dom"/>
</dbReference>
<keyword evidence="6" id="KW-0539">Nucleus</keyword>
<feature type="compositionally biased region" description="Polar residues" evidence="7">
    <location>
        <begin position="63"/>
        <end position="73"/>
    </location>
</feature>
<sequence length="535" mass="58623">MAAEMEQQRAPELAMVEPESSPRLESSTKAAFGVEESKPVVPMDVSRSGLTWPDPSLQPLRTKPTTPGGSTLKVETTPTVVQTTNIDESSLPKPSDGLPVPNMTCDSVSPVSPTVMKDLQFDSRFISDAWSYEAPQNMYALLTHPTNQMDPLAGGTGLVTPYMQLQVQQQQHLHLQQQQLEQQLEHGIPLQLSPIHGSGLSSLFMSGAPMAMSPHQMMMQQPPNGSGVSSGFPTTPTAMNLSDIMISGDPSLFLAPGGSPTNMVKQTMMPPMPHTGSVINVKDLTLNELRPHFNKPMTVVAKELGVCITLMKKICRRNGLVRWPHRRIRSLVNRITSLQVLASNAAGAERKRFQGQIAALREELSAVIQNPNEKSRKAQVDTKISIKAEHILGREVKHEFPIAQITDEMVGPAEVLDDKSCPTWEFDGEDDVVDSIDTSTAFDGNEDYDESWFTQTTTCTRNLIASDRGPDDPGDRVPHDTVPINRRPIDGDPDHRCPSDSVTSDGFTDNKRPEYRGPSNEFTGDGTANLRDTDA</sequence>
<accession>A0A2P4X7L8</accession>
<feature type="region of interest" description="Disordered" evidence="7">
    <location>
        <begin position="1"/>
        <end position="73"/>
    </location>
</feature>
<evidence type="ECO:0000256" key="6">
    <source>
        <dbReference type="ARBA" id="ARBA00023242"/>
    </source>
</evidence>
<comment type="function">
    <text evidence="1">Putative transcription factor.</text>
</comment>
<dbReference type="OrthoDB" id="6270329at2759"/>
<name>A0A2P4X7L8_9STRA</name>
<organism evidence="9 10">
    <name type="scientific">Phytophthora palmivora</name>
    <dbReference type="NCBI Taxonomy" id="4796"/>
    <lineage>
        <taxon>Eukaryota</taxon>
        <taxon>Sar</taxon>
        <taxon>Stramenopiles</taxon>
        <taxon>Oomycota</taxon>
        <taxon>Peronosporomycetes</taxon>
        <taxon>Peronosporales</taxon>
        <taxon>Peronosporaceae</taxon>
        <taxon>Phytophthora</taxon>
    </lineage>
</organism>
<protein>
    <recommendedName>
        <fullName evidence="8">RWP-RK domain-containing protein</fullName>
    </recommendedName>
</protein>
<dbReference type="AlphaFoldDB" id="A0A2P4X7L8"/>
<dbReference type="InterPro" id="IPR044607">
    <property type="entry name" value="RKD-like"/>
</dbReference>
<keyword evidence="5" id="KW-0804">Transcription</keyword>
<dbReference type="EMBL" id="NCKW01015930">
    <property type="protein sequence ID" value="POM61539.1"/>
    <property type="molecule type" value="Genomic_DNA"/>
</dbReference>
<feature type="domain" description="RWP-RK" evidence="8">
    <location>
        <begin position="259"/>
        <end position="351"/>
    </location>
</feature>
<feature type="region of interest" description="Disordered" evidence="7">
    <location>
        <begin position="463"/>
        <end position="535"/>
    </location>
</feature>
<dbReference type="PROSITE" id="PS51519">
    <property type="entry name" value="RWP_RK"/>
    <property type="match status" value="1"/>
</dbReference>
<dbReference type="Proteomes" id="UP000237271">
    <property type="component" value="Unassembled WGS sequence"/>
</dbReference>
<keyword evidence="10" id="KW-1185">Reference proteome</keyword>
<evidence type="ECO:0000256" key="2">
    <source>
        <dbReference type="ARBA" id="ARBA00023015"/>
    </source>
</evidence>
<gene>
    <name evidence="9" type="ORF">PHPALM_29427</name>
</gene>
<evidence type="ECO:0000256" key="3">
    <source>
        <dbReference type="ARBA" id="ARBA00023054"/>
    </source>
</evidence>
<dbReference type="PANTHER" id="PTHR46373:SF2">
    <property type="entry name" value="RWP-RK DOMAIN-CONTAINING PROTEIN"/>
    <property type="match status" value="1"/>
</dbReference>
<dbReference type="Pfam" id="PF02042">
    <property type="entry name" value="RWP-RK"/>
    <property type="match status" value="1"/>
</dbReference>
<keyword evidence="4" id="KW-0238">DNA-binding</keyword>
<keyword evidence="3" id="KW-0175">Coiled coil</keyword>
<evidence type="ECO:0000259" key="8">
    <source>
        <dbReference type="PROSITE" id="PS51519"/>
    </source>
</evidence>
<reference evidence="9 10" key="1">
    <citation type="journal article" date="2017" name="Genome Biol. Evol.">
        <title>Phytophthora megakarya and P. palmivora, closely related causal agents of cacao black pod rot, underwent increases in genome sizes and gene numbers by different mechanisms.</title>
        <authorList>
            <person name="Ali S.S."/>
            <person name="Shao J."/>
            <person name="Lary D.J."/>
            <person name="Kronmiller B."/>
            <person name="Shen D."/>
            <person name="Strem M.D."/>
            <person name="Amoako-Attah I."/>
            <person name="Akrofi A.Y."/>
            <person name="Begoude B.A."/>
            <person name="Ten Hoopen G.M."/>
            <person name="Coulibaly K."/>
            <person name="Kebe B.I."/>
            <person name="Melnick R.L."/>
            <person name="Guiltinan M.J."/>
            <person name="Tyler B.M."/>
            <person name="Meinhardt L.W."/>
            <person name="Bailey B.A."/>
        </authorList>
    </citation>
    <scope>NUCLEOTIDE SEQUENCE [LARGE SCALE GENOMIC DNA]</scope>
    <source>
        <strain evidence="10">sbr112.9</strain>
    </source>
</reference>
<evidence type="ECO:0000256" key="1">
    <source>
        <dbReference type="ARBA" id="ARBA00004049"/>
    </source>
</evidence>
<feature type="compositionally biased region" description="Basic and acidic residues" evidence="7">
    <location>
        <begin position="468"/>
        <end position="479"/>
    </location>
</feature>
<evidence type="ECO:0000256" key="4">
    <source>
        <dbReference type="ARBA" id="ARBA00023125"/>
    </source>
</evidence>